<dbReference type="AlphaFoldDB" id="A0A419VV15"/>
<name>A0A419VV15_9BACT</name>
<sequence>MKRVSLFFALSLVIIVIPSILHRGKKNSEGTAFAIESVDSLYVQYTALNLNGKLPYEVFVRAMEGFRNFHFNNNHILTIVDFTKSSVSKRFFVIDLKANKLLFECLVAHGKNSGIDFAQHFSNTEQSLMSSPGFYTTAETYQGKHGYSLRLDGLEKGINDRARARAIVIHAADYVSEQFIQRMGRLGRSWGCPALPPSLNKEIIDSIKNGSCLYIHTNDKSYLADSPVN</sequence>
<dbReference type="PANTHER" id="PTHR38477">
    <property type="entry name" value="HYPOTHETICAL EXPORTED PROTEIN"/>
    <property type="match status" value="1"/>
</dbReference>
<dbReference type="Pfam" id="PF13645">
    <property type="entry name" value="YkuD_2"/>
    <property type="match status" value="1"/>
</dbReference>
<comment type="caution">
    <text evidence="1">The sequence shown here is derived from an EMBL/GenBank/DDBJ whole genome shotgun (WGS) entry which is preliminary data.</text>
</comment>
<organism evidence="1 2">
    <name type="scientific">Mangrovibacterium diazotrophicum</name>
    <dbReference type="NCBI Taxonomy" id="1261403"/>
    <lineage>
        <taxon>Bacteria</taxon>
        <taxon>Pseudomonadati</taxon>
        <taxon>Bacteroidota</taxon>
        <taxon>Bacteroidia</taxon>
        <taxon>Marinilabiliales</taxon>
        <taxon>Prolixibacteraceae</taxon>
        <taxon>Mangrovibacterium</taxon>
    </lineage>
</organism>
<dbReference type="Proteomes" id="UP000283387">
    <property type="component" value="Unassembled WGS sequence"/>
</dbReference>
<dbReference type="OrthoDB" id="9815195at2"/>
<dbReference type="EMBL" id="RAPN01000005">
    <property type="protein sequence ID" value="RKD85973.1"/>
    <property type="molecule type" value="Genomic_DNA"/>
</dbReference>
<reference evidence="1 2" key="1">
    <citation type="submission" date="2018-09" db="EMBL/GenBank/DDBJ databases">
        <title>Genomic Encyclopedia of Archaeal and Bacterial Type Strains, Phase II (KMG-II): from individual species to whole genera.</title>
        <authorList>
            <person name="Goeker M."/>
        </authorList>
    </citation>
    <scope>NUCLEOTIDE SEQUENCE [LARGE SCALE GENOMIC DNA]</scope>
    <source>
        <strain evidence="1 2">DSM 27148</strain>
    </source>
</reference>
<dbReference type="InterPro" id="IPR032676">
    <property type="entry name" value="YkuD_2"/>
</dbReference>
<dbReference type="PANTHER" id="PTHR38477:SF1">
    <property type="entry name" value="MUREIN L,D-TRANSPEPTIDASE CATALYTIC DOMAIN FAMILY PROTEIN"/>
    <property type="match status" value="1"/>
</dbReference>
<evidence type="ECO:0000313" key="1">
    <source>
        <dbReference type="EMBL" id="RKD85973.1"/>
    </source>
</evidence>
<proteinExistence type="predicted"/>
<gene>
    <name evidence="1" type="ORF">BC643_4289</name>
</gene>
<protein>
    <submittedName>
        <fullName evidence="1">L,D-transpeptidase-like protein</fullName>
    </submittedName>
</protein>
<accession>A0A419VV15</accession>
<dbReference type="RefSeq" id="WP_120275295.1">
    <property type="nucleotide sequence ID" value="NZ_RAPN01000005.1"/>
</dbReference>
<evidence type="ECO:0000313" key="2">
    <source>
        <dbReference type="Proteomes" id="UP000283387"/>
    </source>
</evidence>
<keyword evidence="2" id="KW-1185">Reference proteome</keyword>